<dbReference type="AlphaFoldDB" id="A0A0F9U1U5"/>
<gene>
    <name evidence="3" type="ORF">LCGC14_0583720</name>
</gene>
<keyword evidence="2" id="KW-0812">Transmembrane</keyword>
<evidence type="ECO:0000256" key="1">
    <source>
        <dbReference type="SAM" id="Coils"/>
    </source>
</evidence>
<feature type="coiled-coil region" evidence="1">
    <location>
        <begin position="35"/>
        <end position="62"/>
    </location>
</feature>
<accession>A0A0F9U1U5</accession>
<keyword evidence="1" id="KW-0175">Coiled coil</keyword>
<evidence type="ECO:0000256" key="2">
    <source>
        <dbReference type="SAM" id="Phobius"/>
    </source>
</evidence>
<keyword evidence="2" id="KW-1133">Transmembrane helix</keyword>
<dbReference type="EMBL" id="LAZR01000891">
    <property type="protein sequence ID" value="KKN55281.1"/>
    <property type="molecule type" value="Genomic_DNA"/>
</dbReference>
<proteinExistence type="predicted"/>
<reference evidence="3" key="1">
    <citation type="journal article" date="2015" name="Nature">
        <title>Complex archaea that bridge the gap between prokaryotes and eukaryotes.</title>
        <authorList>
            <person name="Spang A."/>
            <person name="Saw J.H."/>
            <person name="Jorgensen S.L."/>
            <person name="Zaremba-Niedzwiedzka K."/>
            <person name="Martijn J."/>
            <person name="Lind A.E."/>
            <person name="van Eijk R."/>
            <person name="Schleper C."/>
            <person name="Guy L."/>
            <person name="Ettema T.J."/>
        </authorList>
    </citation>
    <scope>NUCLEOTIDE SEQUENCE</scope>
</reference>
<sequence length="86" mass="9820">MAKRSWNEYRELVLHELERFQKWLEDLTAKAGTQKEGTDSKIEVLRGEIQELKREITGIKVRVSVYAALGGGLISAIMWGLKIYLG</sequence>
<comment type="caution">
    <text evidence="3">The sequence shown here is derived from an EMBL/GenBank/DDBJ whole genome shotgun (WGS) entry which is preliminary data.</text>
</comment>
<keyword evidence="2" id="KW-0472">Membrane</keyword>
<feature type="transmembrane region" description="Helical" evidence="2">
    <location>
        <begin position="63"/>
        <end position="85"/>
    </location>
</feature>
<organism evidence="3">
    <name type="scientific">marine sediment metagenome</name>
    <dbReference type="NCBI Taxonomy" id="412755"/>
    <lineage>
        <taxon>unclassified sequences</taxon>
        <taxon>metagenomes</taxon>
        <taxon>ecological metagenomes</taxon>
    </lineage>
</organism>
<name>A0A0F9U1U5_9ZZZZ</name>
<evidence type="ECO:0000313" key="3">
    <source>
        <dbReference type="EMBL" id="KKN55281.1"/>
    </source>
</evidence>
<protein>
    <submittedName>
        <fullName evidence="3">Uncharacterized protein</fullName>
    </submittedName>
</protein>